<sequence length="452" mass="50433">MMSSRTSFSVVHGEPELVVPAGPTPRELKNLSDIDDQEGLRFQHQVIMFYQKSHVMEGKHPATVIKYGLAEALVHYYPLAGRLREWPNRKLTVDCSGEGILFVEAEAHVSLKELGNSILPPCPHMKELLLDVPGSQGILGCPLLLFQVTRLTCGGFAFAARMNHTICDSLGLVQFLTMVGEIARGVSISQFPVWQRELFNARDPPRITYAHHEYDETKHCSNKDTMDFDQMAHESFFFGPKEIATLRSHLPQHLRKCSTFEILSACLWKCRTKALGLEPNEIVGLSPFITARGKVGLHVPNGYYGNAFAFPMALSKAGLLCQSPLEYALGLIKKAKAQMGLEYVKSVADLMVLKGRPKYKTKENYLIGDTTHVGFYDVDFGWGSPIYGGPAGAIPFVSFYGRFRNNEGEDGVVVPILLPHHVMKRFLFELVKITSEVPVGLSYNKITNRSML</sequence>
<dbReference type="Proteomes" id="UP000289340">
    <property type="component" value="Chromosome 1"/>
</dbReference>
<evidence type="ECO:0000256" key="2">
    <source>
        <dbReference type="ARBA" id="ARBA00022679"/>
    </source>
</evidence>
<comment type="similarity">
    <text evidence="1">Belongs to the plant acyltransferase family.</text>
</comment>
<comment type="caution">
    <text evidence="3">The sequence shown here is derived from an EMBL/GenBank/DDBJ whole genome shotgun (WGS) entry which is preliminary data.</text>
</comment>
<protein>
    <submittedName>
        <fullName evidence="3">Methanol O-anthraniloyltransferase</fullName>
    </submittedName>
</protein>
<dbReference type="AlphaFoldDB" id="A0A445M3E4"/>
<keyword evidence="4" id="KW-1185">Reference proteome</keyword>
<evidence type="ECO:0000313" key="4">
    <source>
        <dbReference type="Proteomes" id="UP000289340"/>
    </source>
</evidence>
<dbReference type="Gramene" id="XM_028383982.1">
    <property type="protein sequence ID" value="XP_028239783.1"/>
    <property type="gene ID" value="LOC114418557"/>
</dbReference>
<reference evidence="3 4" key="1">
    <citation type="submission" date="2018-09" db="EMBL/GenBank/DDBJ databases">
        <title>A high-quality reference genome of wild soybean provides a powerful tool to mine soybean genomes.</title>
        <authorList>
            <person name="Xie M."/>
            <person name="Chung C.Y.L."/>
            <person name="Li M.-W."/>
            <person name="Wong F.-L."/>
            <person name="Chan T.-F."/>
            <person name="Lam H.-M."/>
        </authorList>
    </citation>
    <scope>NUCLEOTIDE SEQUENCE [LARGE SCALE GENOMIC DNA]</scope>
    <source>
        <strain evidence="4">cv. W05</strain>
        <tissue evidence="3">Hypocotyl of etiolated seedlings</tissue>
    </source>
</reference>
<dbReference type="SMR" id="A0A445M3E4"/>
<gene>
    <name evidence="3" type="ORF">D0Y65_001616</name>
</gene>
<dbReference type="InterPro" id="IPR023213">
    <property type="entry name" value="CAT-like_dom_sf"/>
</dbReference>
<dbReference type="Pfam" id="PF02458">
    <property type="entry name" value="Transferase"/>
    <property type="match status" value="1"/>
</dbReference>
<proteinExistence type="inferred from homology"/>
<dbReference type="EMBL" id="QZWG01000001">
    <property type="protein sequence ID" value="RZC30080.1"/>
    <property type="molecule type" value="Genomic_DNA"/>
</dbReference>
<accession>A0A445M3E4</accession>
<evidence type="ECO:0000313" key="3">
    <source>
        <dbReference type="EMBL" id="RZC30080.1"/>
    </source>
</evidence>
<dbReference type="InterPro" id="IPR050898">
    <property type="entry name" value="Plant_acyltransferase"/>
</dbReference>
<name>A0A445M3E4_GLYSO</name>
<evidence type="ECO:0000256" key="1">
    <source>
        <dbReference type="ARBA" id="ARBA00009861"/>
    </source>
</evidence>
<keyword evidence="2 3" id="KW-0808">Transferase</keyword>
<dbReference type="PANTHER" id="PTHR31147:SF66">
    <property type="entry name" value="OS05G0315700 PROTEIN"/>
    <property type="match status" value="1"/>
</dbReference>
<dbReference type="PANTHER" id="PTHR31147">
    <property type="entry name" value="ACYL TRANSFERASE 4"/>
    <property type="match status" value="1"/>
</dbReference>
<organism evidence="3 4">
    <name type="scientific">Glycine soja</name>
    <name type="common">Wild soybean</name>
    <dbReference type="NCBI Taxonomy" id="3848"/>
    <lineage>
        <taxon>Eukaryota</taxon>
        <taxon>Viridiplantae</taxon>
        <taxon>Streptophyta</taxon>
        <taxon>Embryophyta</taxon>
        <taxon>Tracheophyta</taxon>
        <taxon>Spermatophyta</taxon>
        <taxon>Magnoliopsida</taxon>
        <taxon>eudicotyledons</taxon>
        <taxon>Gunneridae</taxon>
        <taxon>Pentapetalae</taxon>
        <taxon>rosids</taxon>
        <taxon>fabids</taxon>
        <taxon>Fabales</taxon>
        <taxon>Fabaceae</taxon>
        <taxon>Papilionoideae</taxon>
        <taxon>50 kb inversion clade</taxon>
        <taxon>NPAAA clade</taxon>
        <taxon>indigoferoid/millettioid clade</taxon>
        <taxon>Phaseoleae</taxon>
        <taxon>Glycine</taxon>
        <taxon>Glycine subgen. Soja</taxon>
    </lineage>
</organism>
<dbReference type="GO" id="GO:0016740">
    <property type="term" value="F:transferase activity"/>
    <property type="evidence" value="ECO:0007669"/>
    <property type="project" value="UniProtKB-KW"/>
</dbReference>
<dbReference type="Gene3D" id="3.30.559.10">
    <property type="entry name" value="Chloramphenicol acetyltransferase-like domain"/>
    <property type="match status" value="2"/>
</dbReference>